<proteinExistence type="predicted"/>
<dbReference type="AlphaFoldDB" id="A0A7C4RB26"/>
<name>A0A7C4RB26_UNCC3</name>
<sequence>MEKIRKMIEELRVKFDRKIESVEMMFETFEELMLADDITISIFEANMRGVLENDEVYNHPFITTKDRQAIKDRTMKEEDYMKYVFSAFSSEILRESPEVAITKIADDPKKISIEKVIASGKSKSYLIRKAQEHNLGLEALEMVVEMKTRYQTILPVIFKLMSRGLSVNQVDSLFEIYEYFEKGISMGLIINFCRVFYTGDLSMSNCEIIDDIVREFRYPYSDTSLRKFMEFALSINCYNAQEALDIYQDLRKGRCIRHYEGVYVED</sequence>
<organism evidence="1">
    <name type="scientific">candidate division CPR3 bacterium</name>
    <dbReference type="NCBI Taxonomy" id="2268181"/>
    <lineage>
        <taxon>Bacteria</taxon>
        <taxon>Bacteria division CPR3</taxon>
    </lineage>
</organism>
<accession>A0A7C4RB26</accession>
<reference evidence="1" key="1">
    <citation type="journal article" date="2020" name="mSystems">
        <title>Genome- and Community-Level Interaction Insights into Carbon Utilization and Element Cycling Functions of Hydrothermarchaeota in Hydrothermal Sediment.</title>
        <authorList>
            <person name="Zhou Z."/>
            <person name="Liu Y."/>
            <person name="Xu W."/>
            <person name="Pan J."/>
            <person name="Luo Z.H."/>
            <person name="Li M."/>
        </authorList>
    </citation>
    <scope>NUCLEOTIDE SEQUENCE [LARGE SCALE GENOMIC DNA]</scope>
    <source>
        <strain evidence="1">SpSt-579</strain>
    </source>
</reference>
<comment type="caution">
    <text evidence="1">The sequence shown here is derived from an EMBL/GenBank/DDBJ whole genome shotgun (WGS) entry which is preliminary data.</text>
</comment>
<protein>
    <submittedName>
        <fullName evidence="1">Uncharacterized protein</fullName>
    </submittedName>
</protein>
<gene>
    <name evidence="1" type="ORF">ENT43_04275</name>
</gene>
<evidence type="ECO:0000313" key="1">
    <source>
        <dbReference type="EMBL" id="HGT71445.1"/>
    </source>
</evidence>
<dbReference type="EMBL" id="DSYQ01000029">
    <property type="protein sequence ID" value="HGT71445.1"/>
    <property type="molecule type" value="Genomic_DNA"/>
</dbReference>